<dbReference type="Proteomes" id="UP000276133">
    <property type="component" value="Unassembled WGS sequence"/>
</dbReference>
<keyword evidence="1" id="KW-0472">Membrane</keyword>
<keyword evidence="3" id="KW-1185">Reference proteome</keyword>
<protein>
    <submittedName>
        <fullName evidence="2">Uncharacterized protein</fullName>
    </submittedName>
</protein>
<name>A0A3M7T7B4_BRAPC</name>
<evidence type="ECO:0000256" key="1">
    <source>
        <dbReference type="SAM" id="Phobius"/>
    </source>
</evidence>
<feature type="transmembrane region" description="Helical" evidence="1">
    <location>
        <begin position="12"/>
        <end position="30"/>
    </location>
</feature>
<keyword evidence="1" id="KW-0812">Transmembrane</keyword>
<organism evidence="2 3">
    <name type="scientific">Brachionus plicatilis</name>
    <name type="common">Marine rotifer</name>
    <name type="synonym">Brachionus muelleri</name>
    <dbReference type="NCBI Taxonomy" id="10195"/>
    <lineage>
        <taxon>Eukaryota</taxon>
        <taxon>Metazoa</taxon>
        <taxon>Spiralia</taxon>
        <taxon>Gnathifera</taxon>
        <taxon>Rotifera</taxon>
        <taxon>Eurotatoria</taxon>
        <taxon>Monogononta</taxon>
        <taxon>Pseudotrocha</taxon>
        <taxon>Ploima</taxon>
        <taxon>Brachionidae</taxon>
        <taxon>Brachionus</taxon>
    </lineage>
</organism>
<gene>
    <name evidence="2" type="ORF">BpHYR1_020669</name>
</gene>
<reference evidence="2 3" key="1">
    <citation type="journal article" date="2018" name="Sci. Rep.">
        <title>Genomic signatures of local adaptation to the degree of environmental predictability in rotifers.</title>
        <authorList>
            <person name="Franch-Gras L."/>
            <person name="Hahn C."/>
            <person name="Garcia-Roger E.M."/>
            <person name="Carmona M.J."/>
            <person name="Serra M."/>
            <person name="Gomez A."/>
        </authorList>
    </citation>
    <scope>NUCLEOTIDE SEQUENCE [LARGE SCALE GENOMIC DNA]</scope>
    <source>
        <strain evidence="2">HYR1</strain>
    </source>
</reference>
<comment type="caution">
    <text evidence="2">The sequence shown here is derived from an EMBL/GenBank/DDBJ whole genome shotgun (WGS) entry which is preliminary data.</text>
</comment>
<proteinExistence type="predicted"/>
<dbReference type="EMBL" id="REGN01000174">
    <property type="protein sequence ID" value="RNA43819.1"/>
    <property type="molecule type" value="Genomic_DNA"/>
</dbReference>
<accession>A0A3M7T7B4</accession>
<keyword evidence="1" id="KW-1133">Transmembrane helix</keyword>
<evidence type="ECO:0000313" key="3">
    <source>
        <dbReference type="Proteomes" id="UP000276133"/>
    </source>
</evidence>
<dbReference type="AlphaFoldDB" id="A0A3M7T7B4"/>
<evidence type="ECO:0000313" key="2">
    <source>
        <dbReference type="EMBL" id="RNA43819.1"/>
    </source>
</evidence>
<sequence>MYSILGKKDKITLFTYGTLLFVTIIGNQICKLNFHLKRLLDDNYSVDFKRSCLFNPDKTNDLVEIKRRKEIA</sequence>